<keyword evidence="12" id="KW-0239">DNA-directed DNA polymerase</keyword>
<keyword evidence="8" id="KW-0548">Nucleotidyltransferase</keyword>
<dbReference type="InterPro" id="IPR036420">
    <property type="entry name" value="BRCT_dom_sf"/>
</dbReference>
<evidence type="ECO:0000256" key="5">
    <source>
        <dbReference type="ARBA" id="ARBA00016513"/>
    </source>
</evidence>
<keyword evidence="6" id="KW-0237">DNA synthesis</keyword>
<evidence type="ECO:0000256" key="1">
    <source>
        <dbReference type="ARBA" id="ARBA00001936"/>
    </source>
</evidence>
<dbReference type="CDD" id="cd00027">
    <property type="entry name" value="BRCT"/>
    <property type="match status" value="1"/>
</dbReference>
<dbReference type="Pfam" id="PF14716">
    <property type="entry name" value="HHH_8"/>
    <property type="match status" value="1"/>
</dbReference>
<evidence type="ECO:0000256" key="13">
    <source>
        <dbReference type="ARBA" id="ARBA00023204"/>
    </source>
</evidence>
<keyword evidence="14" id="KW-0456">Lyase</keyword>
<dbReference type="GO" id="GO:0006303">
    <property type="term" value="P:double-strand break repair via nonhomologous end joining"/>
    <property type="evidence" value="ECO:0007669"/>
    <property type="project" value="TreeGrafter"/>
</dbReference>
<protein>
    <recommendedName>
        <fullName evidence="5">DNA polymerase lambda</fullName>
        <ecNumber evidence="4">2.7.7.7</ecNumber>
    </recommendedName>
</protein>
<sequence>MARDKALLLETMDTIQHKDKIDKYEKILFFKELDGLDCLSDSESENGQRSKDDDDDGGLVPGASIEGKVFGQSAGLCVSGTVSSLRGGLSQRDPVSKSISSTPRSGAVDSGQRPRSGSRSDTDSNAGSLTSSPLATSERGSSSKPNAAKRAPTSTRPPVSENMKTTDHRLASKRKREYAPRTVPEDQQIFKGLLFFFFPNNDISPLRRLRIQRAQEHGAVWTKTWEVNVTHVIVDKGLVFKDILTFLKLDSFPSSVAVVDECYPSECIKFRSVLSPTHTRFRVNGAQESPPPIDESSVKSLQVKPPRRKANSPTPQPLSESEPSSGPNLPVPELPHEGTSGIHLLRQRDILDDIIDEAKAVKDLPLDPLDSFASESSPNEADTDSAEESEPEAVERKRRRTVRKRSAKENWQQKFACMQKYDQSSGSENPNMRTIEILQQMLDYYTRTSDHWRVIAYRKAISALRKQPKNIVSRSQALSIPGIGERLADKIEEIVWTNRLRRLENASCTREDRALQEFLGVYGVGISQASKWVAQGHRSLEDLRTKLSLTKNQKIGLEHYHDFAQRISREEVAAHGEIVRKAVQKVDPDMQVIISGLYRRGASDCGDIDVLITKPDAKIDTIRTIMMDTVVPKLFKQGFLQASLASTSRGDGSKWHGASTLPGSKVWRRIDLLYVPGSEIGAALIYFTGNDIFNRSMRLLASKKGMCLNQCGLYTDVLRGEQRVKLARGRLVEGRDEKRIFEILGVPWRPPEHRIC</sequence>
<feature type="region of interest" description="Disordered" evidence="18">
    <location>
        <begin position="40"/>
        <end position="66"/>
    </location>
</feature>
<feature type="compositionally biased region" description="Polar residues" evidence="18">
    <location>
        <begin position="113"/>
        <end position="145"/>
    </location>
</feature>
<gene>
    <name evidence="20" type="ORF">MPDQ_006690</name>
</gene>
<dbReference type="PANTHER" id="PTHR11276">
    <property type="entry name" value="DNA POLYMERASE TYPE-X FAMILY MEMBER"/>
    <property type="match status" value="1"/>
</dbReference>
<evidence type="ECO:0000313" key="21">
    <source>
        <dbReference type="Proteomes" id="UP000319663"/>
    </source>
</evidence>
<dbReference type="EMBL" id="VIFY01000060">
    <property type="protein sequence ID" value="TQB72647.1"/>
    <property type="molecule type" value="Genomic_DNA"/>
</dbReference>
<dbReference type="InterPro" id="IPR022312">
    <property type="entry name" value="DNA_pol_X"/>
</dbReference>
<dbReference type="Gene3D" id="3.40.50.10190">
    <property type="entry name" value="BRCT domain"/>
    <property type="match status" value="1"/>
</dbReference>
<evidence type="ECO:0000256" key="6">
    <source>
        <dbReference type="ARBA" id="ARBA00022634"/>
    </source>
</evidence>
<dbReference type="FunFam" id="1.10.150.110:FF:000005">
    <property type="entry name" value="DNA polymerase POL4"/>
    <property type="match status" value="1"/>
</dbReference>
<feature type="compositionally biased region" description="Basic residues" evidence="18">
    <location>
        <begin position="396"/>
        <end position="405"/>
    </location>
</feature>
<evidence type="ECO:0000256" key="15">
    <source>
        <dbReference type="ARBA" id="ARBA00023242"/>
    </source>
</evidence>
<evidence type="ECO:0000256" key="12">
    <source>
        <dbReference type="ARBA" id="ARBA00022932"/>
    </source>
</evidence>
<dbReference type="Pfam" id="PF14791">
    <property type="entry name" value="DNA_pol_B_thumb"/>
    <property type="match status" value="1"/>
</dbReference>
<comment type="catalytic activity">
    <reaction evidence="16">
        <text>DNA(n) + a 2'-deoxyribonucleoside 5'-triphosphate = DNA(n+1) + diphosphate</text>
        <dbReference type="Rhea" id="RHEA:22508"/>
        <dbReference type="Rhea" id="RHEA-COMP:17339"/>
        <dbReference type="Rhea" id="RHEA-COMP:17340"/>
        <dbReference type="ChEBI" id="CHEBI:33019"/>
        <dbReference type="ChEBI" id="CHEBI:61560"/>
        <dbReference type="ChEBI" id="CHEBI:173112"/>
        <dbReference type="EC" id="2.7.7.7"/>
    </reaction>
</comment>
<dbReference type="PROSITE" id="PS50172">
    <property type="entry name" value="BRCT"/>
    <property type="match status" value="1"/>
</dbReference>
<organism evidence="20 21">
    <name type="scientific">Monascus purpureus</name>
    <name type="common">Red mold</name>
    <name type="synonym">Monascus anka</name>
    <dbReference type="NCBI Taxonomy" id="5098"/>
    <lineage>
        <taxon>Eukaryota</taxon>
        <taxon>Fungi</taxon>
        <taxon>Dikarya</taxon>
        <taxon>Ascomycota</taxon>
        <taxon>Pezizomycotina</taxon>
        <taxon>Eurotiomycetes</taxon>
        <taxon>Eurotiomycetidae</taxon>
        <taxon>Eurotiales</taxon>
        <taxon>Aspergillaceae</taxon>
        <taxon>Monascus</taxon>
    </lineage>
</organism>
<dbReference type="AlphaFoldDB" id="A0A507QW92"/>
<dbReference type="GO" id="GO:0016829">
    <property type="term" value="F:lyase activity"/>
    <property type="evidence" value="ECO:0007669"/>
    <property type="project" value="UniProtKB-KW"/>
</dbReference>
<evidence type="ECO:0000256" key="14">
    <source>
        <dbReference type="ARBA" id="ARBA00023239"/>
    </source>
</evidence>
<evidence type="ECO:0000256" key="3">
    <source>
        <dbReference type="ARBA" id="ARBA00008323"/>
    </source>
</evidence>
<evidence type="ECO:0000256" key="7">
    <source>
        <dbReference type="ARBA" id="ARBA00022679"/>
    </source>
</evidence>
<dbReference type="InterPro" id="IPR037160">
    <property type="entry name" value="DNA_Pol_thumb_sf"/>
</dbReference>
<dbReference type="Gene3D" id="3.30.210.10">
    <property type="entry name" value="DNA polymerase, thumb domain"/>
    <property type="match status" value="1"/>
</dbReference>
<evidence type="ECO:0000256" key="9">
    <source>
        <dbReference type="ARBA" id="ARBA00022705"/>
    </source>
</evidence>
<keyword evidence="13" id="KW-0234">DNA repair</keyword>
<dbReference type="InterPro" id="IPR028207">
    <property type="entry name" value="DNA_pol_B_palm_palm"/>
</dbReference>
<dbReference type="Gene3D" id="3.30.460.10">
    <property type="entry name" value="Beta Polymerase, domain 2"/>
    <property type="match status" value="1"/>
</dbReference>
<feature type="region of interest" description="Disordered" evidence="18">
    <location>
        <begin position="84"/>
        <end position="182"/>
    </location>
</feature>
<dbReference type="SMART" id="SM00483">
    <property type="entry name" value="POLXc"/>
    <property type="match status" value="1"/>
</dbReference>
<feature type="active site" description="Nucleophile; Schiff-base intermediate with DNA; for 5'-dRP lyase activity" evidence="17">
    <location>
        <position position="490"/>
    </location>
</feature>
<dbReference type="Gene3D" id="1.10.150.110">
    <property type="entry name" value="DNA polymerase beta, N-terminal domain-like"/>
    <property type="match status" value="1"/>
</dbReference>
<dbReference type="Pfam" id="PF10391">
    <property type="entry name" value="DNA_pol_lambd_f"/>
    <property type="match status" value="1"/>
</dbReference>
<comment type="cofactor">
    <cofactor evidence="1">
        <name>Mn(2+)</name>
        <dbReference type="ChEBI" id="CHEBI:29035"/>
    </cofactor>
</comment>
<feature type="region of interest" description="Disordered" evidence="18">
    <location>
        <begin position="366"/>
        <end position="405"/>
    </location>
</feature>
<evidence type="ECO:0000256" key="4">
    <source>
        <dbReference type="ARBA" id="ARBA00012417"/>
    </source>
</evidence>
<dbReference type="GO" id="GO:0005634">
    <property type="term" value="C:nucleus"/>
    <property type="evidence" value="ECO:0007669"/>
    <property type="project" value="UniProtKB-SubCell"/>
</dbReference>
<comment type="subcellular location">
    <subcellularLocation>
        <location evidence="2">Nucleus</location>
    </subcellularLocation>
</comment>
<evidence type="ECO:0000256" key="11">
    <source>
        <dbReference type="ARBA" id="ARBA00022763"/>
    </source>
</evidence>
<keyword evidence="10" id="KW-0479">Metal-binding</keyword>
<evidence type="ECO:0000256" key="2">
    <source>
        <dbReference type="ARBA" id="ARBA00004123"/>
    </source>
</evidence>
<dbReference type="EC" id="2.7.7.7" evidence="4"/>
<proteinExistence type="inferred from homology"/>
<dbReference type="SUPFAM" id="SSF81301">
    <property type="entry name" value="Nucleotidyltransferase"/>
    <property type="match status" value="1"/>
</dbReference>
<dbReference type="PRINTS" id="PR00870">
    <property type="entry name" value="DNAPOLXBETA"/>
</dbReference>
<dbReference type="InterPro" id="IPR043519">
    <property type="entry name" value="NT_sf"/>
</dbReference>
<dbReference type="InterPro" id="IPR002008">
    <property type="entry name" value="DNA_pol_X_beta-like"/>
</dbReference>
<feature type="compositionally biased region" description="Acidic residues" evidence="18">
    <location>
        <begin position="381"/>
        <end position="392"/>
    </location>
</feature>
<dbReference type="FunFam" id="1.10.150.20:FF:000010">
    <property type="entry name" value="DNA polymerase lambda"/>
    <property type="match status" value="1"/>
</dbReference>
<reference evidence="20 21" key="1">
    <citation type="submission" date="2019-06" db="EMBL/GenBank/DDBJ databases">
        <title>Wine fermentation using esterase from Monascus purpureus.</title>
        <authorList>
            <person name="Geng C."/>
            <person name="Zhang Y."/>
        </authorList>
    </citation>
    <scope>NUCLEOTIDE SEQUENCE [LARGE SCALE GENOMIC DNA]</scope>
    <source>
        <strain evidence="20">HQ1</strain>
    </source>
</reference>
<evidence type="ECO:0000256" key="18">
    <source>
        <dbReference type="SAM" id="MobiDB-lite"/>
    </source>
</evidence>
<dbReference type="InterPro" id="IPR027421">
    <property type="entry name" value="DNA_pol_lamdba_lyase_dom_sf"/>
</dbReference>
<dbReference type="SUPFAM" id="SSF81585">
    <property type="entry name" value="PsbU/PolX domain-like"/>
    <property type="match status" value="1"/>
</dbReference>
<dbReference type="PRINTS" id="PR00869">
    <property type="entry name" value="DNAPOLX"/>
</dbReference>
<evidence type="ECO:0000313" key="20">
    <source>
        <dbReference type="EMBL" id="TQB72647.1"/>
    </source>
</evidence>
<dbReference type="InterPro" id="IPR029398">
    <property type="entry name" value="PolB_thumb"/>
</dbReference>
<feature type="compositionally biased region" description="Polar residues" evidence="18">
    <location>
        <begin position="311"/>
        <end position="327"/>
    </location>
</feature>
<feature type="domain" description="BRCT" evidence="19">
    <location>
        <begin position="185"/>
        <end position="281"/>
    </location>
</feature>
<comment type="similarity">
    <text evidence="3">Belongs to the DNA polymerase type-X family.</text>
</comment>
<dbReference type="GO" id="GO:0046872">
    <property type="term" value="F:metal ion binding"/>
    <property type="evidence" value="ECO:0007669"/>
    <property type="project" value="UniProtKB-KW"/>
</dbReference>
<evidence type="ECO:0000256" key="8">
    <source>
        <dbReference type="ARBA" id="ARBA00022695"/>
    </source>
</evidence>
<dbReference type="SUPFAM" id="SSF47802">
    <property type="entry name" value="DNA polymerase beta, N-terminal domain-like"/>
    <property type="match status" value="1"/>
</dbReference>
<evidence type="ECO:0000259" key="19">
    <source>
        <dbReference type="PROSITE" id="PS50172"/>
    </source>
</evidence>
<dbReference type="STRING" id="5098.A0A507QW92"/>
<dbReference type="SUPFAM" id="SSF52113">
    <property type="entry name" value="BRCT domain"/>
    <property type="match status" value="1"/>
</dbReference>
<dbReference type="Pfam" id="PF14792">
    <property type="entry name" value="DNA_pol_B_palm"/>
    <property type="match status" value="1"/>
</dbReference>
<dbReference type="InterPro" id="IPR002054">
    <property type="entry name" value="DNA-dir_DNA_pol_X"/>
</dbReference>
<dbReference type="GO" id="GO:0003677">
    <property type="term" value="F:DNA binding"/>
    <property type="evidence" value="ECO:0007669"/>
    <property type="project" value="InterPro"/>
</dbReference>
<accession>A0A507QW92</accession>
<dbReference type="PANTHER" id="PTHR11276:SF28">
    <property type="entry name" value="DNA POLYMERASE LAMBDA"/>
    <property type="match status" value="1"/>
</dbReference>
<comment type="caution">
    <text evidence="20">The sequence shown here is derived from an EMBL/GenBank/DDBJ whole genome shotgun (WGS) entry which is preliminary data.</text>
</comment>
<keyword evidence="11" id="KW-0227">DNA damage</keyword>
<dbReference type="Proteomes" id="UP000319663">
    <property type="component" value="Unassembled WGS sequence"/>
</dbReference>
<dbReference type="InterPro" id="IPR010996">
    <property type="entry name" value="HHH_MUS81"/>
</dbReference>
<dbReference type="CDD" id="cd00141">
    <property type="entry name" value="NT_POLXc"/>
    <property type="match status" value="1"/>
</dbReference>
<dbReference type="GO" id="GO:0003887">
    <property type="term" value="F:DNA-directed DNA polymerase activity"/>
    <property type="evidence" value="ECO:0007669"/>
    <property type="project" value="UniProtKB-KW"/>
</dbReference>
<dbReference type="InterPro" id="IPR018944">
    <property type="entry name" value="DNA_pol_lambd_fingers_domain"/>
</dbReference>
<dbReference type="FunFam" id="3.30.210.10:FF:000001">
    <property type="entry name" value="DNA polymerase lambda"/>
    <property type="match status" value="1"/>
</dbReference>
<keyword evidence="15" id="KW-0539">Nucleus</keyword>
<dbReference type="InterPro" id="IPR001357">
    <property type="entry name" value="BRCT_dom"/>
</dbReference>
<name>A0A507QW92_MONPU</name>
<keyword evidence="21" id="KW-1185">Reference proteome</keyword>
<keyword evidence="9" id="KW-0235">DNA replication</keyword>
<dbReference type="Gene3D" id="1.10.150.20">
    <property type="entry name" value="5' to 3' exonuclease, C-terminal subdomain"/>
    <property type="match status" value="1"/>
</dbReference>
<evidence type="ECO:0000256" key="10">
    <source>
        <dbReference type="ARBA" id="ARBA00022723"/>
    </source>
</evidence>
<evidence type="ECO:0000256" key="16">
    <source>
        <dbReference type="ARBA" id="ARBA00049244"/>
    </source>
</evidence>
<feature type="region of interest" description="Disordered" evidence="18">
    <location>
        <begin position="282"/>
        <end position="338"/>
    </location>
</feature>
<evidence type="ECO:0000256" key="17">
    <source>
        <dbReference type="PIRSR" id="PIRSR622312-50"/>
    </source>
</evidence>
<keyword evidence="7" id="KW-0808">Transferase</keyword>